<reference evidence="1 2" key="1">
    <citation type="submission" date="2017-06" db="EMBL/GenBank/DDBJ databases">
        <title>Description of Rhodopirellula bahusiensis sp. nov.</title>
        <authorList>
            <person name="Kizina J."/>
            <person name="Harder J."/>
        </authorList>
    </citation>
    <scope>NUCLEOTIDE SEQUENCE [LARGE SCALE GENOMIC DNA]</scope>
    <source>
        <strain evidence="1 2">SWK21</strain>
    </source>
</reference>
<keyword evidence="2" id="KW-1185">Reference proteome</keyword>
<name>A0A2G1WCL6_9BACT</name>
<accession>A0A2G1WCL6</accession>
<protein>
    <submittedName>
        <fullName evidence="1">Uncharacterized protein</fullName>
    </submittedName>
</protein>
<dbReference type="EMBL" id="NIZW01000002">
    <property type="protein sequence ID" value="PHQ36741.1"/>
    <property type="molecule type" value="Genomic_DNA"/>
</dbReference>
<proteinExistence type="predicted"/>
<dbReference type="Proteomes" id="UP000225740">
    <property type="component" value="Unassembled WGS sequence"/>
</dbReference>
<dbReference type="AlphaFoldDB" id="A0A2G1WCL6"/>
<sequence length="117" mass="12840">MVWSKCNRLFANGDEVTENRQVNSAIGMLIAETVGSVFARRYVMSRDGKRRELVGAVTEVEVKLLADLIQKHTLANALETDIANGKIVRDTLFDHATNDCPAIASDLIKTTPSVLPL</sequence>
<evidence type="ECO:0000313" key="2">
    <source>
        <dbReference type="Proteomes" id="UP000225740"/>
    </source>
</evidence>
<gene>
    <name evidence="1" type="ORF">CEE69_05220</name>
</gene>
<organism evidence="1 2">
    <name type="scientific">Rhodopirellula bahusiensis</name>
    <dbReference type="NCBI Taxonomy" id="2014065"/>
    <lineage>
        <taxon>Bacteria</taxon>
        <taxon>Pseudomonadati</taxon>
        <taxon>Planctomycetota</taxon>
        <taxon>Planctomycetia</taxon>
        <taxon>Pirellulales</taxon>
        <taxon>Pirellulaceae</taxon>
        <taxon>Rhodopirellula</taxon>
    </lineage>
</organism>
<comment type="caution">
    <text evidence="1">The sequence shown here is derived from an EMBL/GenBank/DDBJ whole genome shotgun (WGS) entry which is preliminary data.</text>
</comment>
<evidence type="ECO:0000313" key="1">
    <source>
        <dbReference type="EMBL" id="PHQ36741.1"/>
    </source>
</evidence>